<evidence type="ECO:0000256" key="4">
    <source>
        <dbReference type="ARBA" id="ARBA00022989"/>
    </source>
</evidence>
<dbReference type="Pfam" id="PF01040">
    <property type="entry name" value="UbiA"/>
    <property type="match status" value="1"/>
</dbReference>
<evidence type="ECO:0000256" key="5">
    <source>
        <dbReference type="ARBA" id="ARBA00023136"/>
    </source>
</evidence>
<feature type="transmembrane region" description="Helical" evidence="6">
    <location>
        <begin position="42"/>
        <end position="64"/>
    </location>
</feature>
<reference evidence="7 8" key="1">
    <citation type="submission" date="2023-06" db="EMBL/GenBank/DDBJ databases">
        <authorList>
            <person name="Ye Y.-Q."/>
            <person name="Du Z.-J."/>
        </authorList>
    </citation>
    <scope>NUCLEOTIDE SEQUENCE [LARGE SCALE GENOMIC DNA]</scope>
    <source>
        <strain evidence="7 8">SDUM287046</strain>
    </source>
</reference>
<dbReference type="PANTHER" id="PTHR42723">
    <property type="entry name" value="CHLOROPHYLL SYNTHASE"/>
    <property type="match status" value="1"/>
</dbReference>
<keyword evidence="3 6" id="KW-0812">Transmembrane</keyword>
<comment type="caution">
    <text evidence="7">The sequence shown here is derived from an EMBL/GenBank/DDBJ whole genome shotgun (WGS) entry which is preliminary data.</text>
</comment>
<evidence type="ECO:0000313" key="7">
    <source>
        <dbReference type="EMBL" id="MDN3723681.1"/>
    </source>
</evidence>
<feature type="transmembrane region" description="Helical" evidence="6">
    <location>
        <begin position="111"/>
        <end position="128"/>
    </location>
</feature>
<organism evidence="7 8">
    <name type="scientific">Aequorivita aurantiaca</name>
    <dbReference type="NCBI Taxonomy" id="3053356"/>
    <lineage>
        <taxon>Bacteria</taxon>
        <taxon>Pseudomonadati</taxon>
        <taxon>Bacteroidota</taxon>
        <taxon>Flavobacteriia</taxon>
        <taxon>Flavobacteriales</taxon>
        <taxon>Flavobacteriaceae</taxon>
        <taxon>Aequorivita</taxon>
    </lineage>
</organism>
<dbReference type="RefSeq" id="WP_290253767.1">
    <property type="nucleotide sequence ID" value="NZ_JAUGQQ010000002.1"/>
</dbReference>
<evidence type="ECO:0000256" key="1">
    <source>
        <dbReference type="ARBA" id="ARBA00004141"/>
    </source>
</evidence>
<feature type="transmembrane region" description="Helical" evidence="6">
    <location>
        <begin position="223"/>
        <end position="240"/>
    </location>
</feature>
<evidence type="ECO:0000313" key="8">
    <source>
        <dbReference type="Proteomes" id="UP001244787"/>
    </source>
</evidence>
<dbReference type="InterPro" id="IPR050475">
    <property type="entry name" value="Prenyltransferase_related"/>
</dbReference>
<keyword evidence="2" id="KW-1003">Cell membrane</keyword>
<dbReference type="InterPro" id="IPR000537">
    <property type="entry name" value="UbiA_prenyltransferase"/>
</dbReference>
<feature type="transmembrane region" description="Helical" evidence="6">
    <location>
        <begin position="135"/>
        <end position="156"/>
    </location>
</feature>
<keyword evidence="4 6" id="KW-1133">Transmembrane helix</keyword>
<protein>
    <submittedName>
        <fullName evidence="7">Geranylgeranylglycerol-phosphate geranylgeranyltransferase</fullName>
    </submittedName>
</protein>
<keyword evidence="8" id="KW-1185">Reference proteome</keyword>
<accession>A0ABT8DI90</accession>
<proteinExistence type="predicted"/>
<evidence type="ECO:0000256" key="6">
    <source>
        <dbReference type="SAM" id="Phobius"/>
    </source>
</evidence>
<evidence type="ECO:0000256" key="3">
    <source>
        <dbReference type="ARBA" id="ARBA00022692"/>
    </source>
</evidence>
<dbReference type="NCBIfam" id="NF009512">
    <property type="entry name" value="PRK12872.1-1"/>
    <property type="match status" value="1"/>
</dbReference>
<dbReference type="CDD" id="cd13961">
    <property type="entry name" value="PT_UbiA_DGGGPS"/>
    <property type="match status" value="1"/>
</dbReference>
<dbReference type="InterPro" id="IPR044878">
    <property type="entry name" value="UbiA_sf"/>
</dbReference>
<dbReference type="PANTHER" id="PTHR42723:SF1">
    <property type="entry name" value="CHLOROPHYLL SYNTHASE, CHLOROPLASTIC"/>
    <property type="match status" value="1"/>
</dbReference>
<keyword evidence="5 6" id="KW-0472">Membrane</keyword>
<dbReference type="EMBL" id="JAUGQQ010000002">
    <property type="protein sequence ID" value="MDN3723681.1"/>
    <property type="molecule type" value="Genomic_DNA"/>
</dbReference>
<gene>
    <name evidence="7" type="ORF">QRD02_04755</name>
</gene>
<feature type="transmembrane region" description="Helical" evidence="6">
    <location>
        <begin position="246"/>
        <end position="265"/>
    </location>
</feature>
<feature type="transmembrane region" description="Helical" evidence="6">
    <location>
        <begin position="85"/>
        <end position="105"/>
    </location>
</feature>
<dbReference type="Gene3D" id="1.10.357.140">
    <property type="entry name" value="UbiA prenyltransferase"/>
    <property type="match status" value="1"/>
</dbReference>
<feature type="transmembrane region" description="Helical" evidence="6">
    <location>
        <begin position="168"/>
        <end position="190"/>
    </location>
</feature>
<name>A0ABT8DI90_9FLAO</name>
<comment type="subcellular location">
    <subcellularLocation>
        <location evidence="1">Membrane</location>
        <topology evidence="1">Multi-pass membrane protein</topology>
    </subcellularLocation>
</comment>
<sequence>MKYLNLIRYRNLLFLALVQILLKYSLFPKVHAETTLTNFGFFLLVIATLSIAAAGNIINDILDVEIDKINKPKTVLIGKKISEKTANSLFIILNILGVTLGFYLANSIGKPSFAALFILISALLYLYAAYLKGIFLIGNLLVSALVAISLLIVGLFELLPAISAENQFAQRAVFIIVFHYALFAFSLNFIREIVKDLEDINGDKNGGMNTLAIALGRKRTMKIVFALGAILTLGTVFYVYEYLYQLQIIVLYFLFAIIAPMLYFCIKAWEAETQSQFHFLSQLLKVIMFLGICSIPIFNL</sequence>
<dbReference type="Gene3D" id="1.20.120.1780">
    <property type="entry name" value="UbiA prenyltransferase"/>
    <property type="match status" value="1"/>
</dbReference>
<dbReference type="Proteomes" id="UP001244787">
    <property type="component" value="Unassembled WGS sequence"/>
</dbReference>
<feature type="transmembrane region" description="Helical" evidence="6">
    <location>
        <begin position="277"/>
        <end position="298"/>
    </location>
</feature>
<evidence type="ECO:0000256" key="2">
    <source>
        <dbReference type="ARBA" id="ARBA00022475"/>
    </source>
</evidence>